<organism evidence="1">
    <name type="scientific">Klebsiella pneumoniae</name>
    <dbReference type="NCBI Taxonomy" id="573"/>
    <lineage>
        <taxon>Bacteria</taxon>
        <taxon>Pseudomonadati</taxon>
        <taxon>Pseudomonadota</taxon>
        <taxon>Gammaproteobacteria</taxon>
        <taxon>Enterobacterales</taxon>
        <taxon>Enterobacteriaceae</taxon>
        <taxon>Klebsiella/Raoultella group</taxon>
        <taxon>Klebsiella</taxon>
        <taxon>Klebsiella pneumoniae complex</taxon>
    </lineage>
</organism>
<accession>A0A223DQK3</accession>
<evidence type="ECO:0000313" key="1">
    <source>
        <dbReference type="EMBL" id="ASS84981.1"/>
    </source>
</evidence>
<geneLocation type="plasmid" evidence="1">
    <name>p447-IMP</name>
</geneLocation>
<proteinExistence type="predicted"/>
<protein>
    <submittedName>
        <fullName evidence="1">Uncharacterized protein</fullName>
    </submittedName>
</protein>
<name>A0A223DQK3_KLEPN</name>
<dbReference type="EMBL" id="KY978631">
    <property type="protein sequence ID" value="ASS84981.1"/>
    <property type="molecule type" value="Genomic_DNA"/>
</dbReference>
<dbReference type="AlphaFoldDB" id="A0A223DQK3"/>
<reference evidence="1" key="1">
    <citation type="submission" date="2019-05" db="EMBL/GenBank/DDBJ databases">
        <title>Complete sequence of plasmid p447-IMP harbouring the metallo-beta-lactamase gene blaIMP-8.</title>
        <authorList>
            <person name="Zhan Z."/>
            <person name="Feng J."/>
            <person name="Jiang X."/>
            <person name="Liang Q."/>
            <person name="Liang L."/>
            <person name="Yuan M."/>
            <person name="Fang H."/>
            <person name="Li P."/>
            <person name="Zhou D."/>
        </authorList>
    </citation>
    <scope>NUCLEOTIDE SEQUENCE</scope>
    <source>
        <strain evidence="1">447</strain>
        <plasmid evidence="1">p447-IMP</plasmid>
    </source>
</reference>
<sequence>MSVIFIPGSCMTVAGKKHPFKKRTDSIRSIKNTRSAIGLFLMWNFLLKFSAERSIVKRCIFHGINIDTIGIK</sequence>
<keyword evidence="1" id="KW-0614">Plasmid</keyword>